<evidence type="ECO:0000259" key="13">
    <source>
        <dbReference type="SMART" id="SM00530"/>
    </source>
</evidence>
<evidence type="ECO:0000313" key="14">
    <source>
        <dbReference type="EMBL" id="CAK9039566.1"/>
    </source>
</evidence>
<evidence type="ECO:0000256" key="8">
    <source>
        <dbReference type="ARBA" id="ARBA00023004"/>
    </source>
</evidence>
<evidence type="ECO:0000256" key="11">
    <source>
        <dbReference type="ARBA" id="ARBA00023229"/>
    </source>
</evidence>
<dbReference type="SUPFAM" id="SSF51604">
    <property type="entry name" value="Enolase C-terminal domain-like"/>
    <property type="match status" value="1"/>
</dbReference>
<dbReference type="InterPro" id="IPR011005">
    <property type="entry name" value="Dihydropteroate_synth-like_sf"/>
</dbReference>
<evidence type="ECO:0000256" key="12">
    <source>
        <dbReference type="SAM" id="Phobius"/>
    </source>
</evidence>
<organism evidence="14 15">
    <name type="scientific">Durusdinium trenchii</name>
    <dbReference type="NCBI Taxonomy" id="1381693"/>
    <lineage>
        <taxon>Eukaryota</taxon>
        <taxon>Sar</taxon>
        <taxon>Alveolata</taxon>
        <taxon>Dinophyceae</taxon>
        <taxon>Suessiales</taxon>
        <taxon>Symbiodiniaceae</taxon>
        <taxon>Durusdinium</taxon>
    </lineage>
</organism>
<dbReference type="SMART" id="SM00530">
    <property type="entry name" value="HTH_XRE"/>
    <property type="match status" value="1"/>
</dbReference>
<dbReference type="CDD" id="cd00093">
    <property type="entry name" value="HTH_XRE"/>
    <property type="match status" value="1"/>
</dbReference>
<evidence type="ECO:0000256" key="10">
    <source>
        <dbReference type="ARBA" id="ARBA00023136"/>
    </source>
</evidence>
<feature type="transmembrane region" description="Helical" evidence="12">
    <location>
        <begin position="120"/>
        <end position="139"/>
    </location>
</feature>
<keyword evidence="15" id="KW-1185">Reference proteome</keyword>
<proteinExistence type="inferred from homology"/>
<evidence type="ECO:0000256" key="4">
    <source>
        <dbReference type="ARBA" id="ARBA00022692"/>
    </source>
</evidence>
<keyword evidence="11" id="KW-0414">Isoprene biosynthesis</keyword>
<reference evidence="14 15" key="1">
    <citation type="submission" date="2024-02" db="EMBL/GenBank/DDBJ databases">
        <authorList>
            <person name="Chen Y."/>
            <person name="Shah S."/>
            <person name="Dougan E. K."/>
            <person name="Thang M."/>
            <person name="Chan C."/>
        </authorList>
    </citation>
    <scope>NUCLEOTIDE SEQUENCE [LARGE SCALE GENOMIC DNA]</scope>
</reference>
<keyword evidence="6 12" id="KW-1133">Transmembrane helix</keyword>
<keyword evidence="4 12" id="KW-0812">Transmembrane</keyword>
<dbReference type="Gene3D" id="3.30.1150.10">
    <property type="match status" value="1"/>
</dbReference>
<dbReference type="InterPro" id="IPR036849">
    <property type="entry name" value="Enolase-like_C_sf"/>
</dbReference>
<comment type="subcellular location">
    <subcellularLocation>
        <location evidence="2">Membrane</location>
        <topology evidence="2">Single-pass membrane protein</topology>
    </subcellularLocation>
</comment>
<evidence type="ECO:0000313" key="15">
    <source>
        <dbReference type="Proteomes" id="UP001642464"/>
    </source>
</evidence>
<keyword evidence="7" id="KW-0560">Oxidoreductase</keyword>
<keyword evidence="5" id="KW-0479">Metal-binding</keyword>
<name>A0ABP0LK53_9DINO</name>
<evidence type="ECO:0000256" key="1">
    <source>
        <dbReference type="ARBA" id="ARBA00001966"/>
    </source>
</evidence>
<evidence type="ECO:0000256" key="7">
    <source>
        <dbReference type="ARBA" id="ARBA00023002"/>
    </source>
</evidence>
<dbReference type="Pfam" id="PF13413">
    <property type="entry name" value="HTH_25"/>
    <property type="match status" value="1"/>
</dbReference>
<evidence type="ECO:0000256" key="9">
    <source>
        <dbReference type="ARBA" id="ARBA00023014"/>
    </source>
</evidence>
<evidence type="ECO:0000256" key="5">
    <source>
        <dbReference type="ARBA" id="ARBA00022723"/>
    </source>
</evidence>
<dbReference type="Proteomes" id="UP001642464">
    <property type="component" value="Unassembled WGS sequence"/>
</dbReference>
<dbReference type="InterPro" id="IPR004588">
    <property type="entry name" value="IspG_bac-typ"/>
</dbReference>
<dbReference type="Gene3D" id="3.30.413.10">
    <property type="entry name" value="Sulfite Reductase Hemoprotein, domain 1"/>
    <property type="match status" value="1"/>
</dbReference>
<keyword evidence="8" id="KW-0408">Iron</keyword>
<dbReference type="NCBIfam" id="TIGR00612">
    <property type="entry name" value="ispG_gcpE"/>
    <property type="match status" value="1"/>
</dbReference>
<dbReference type="Gene3D" id="1.10.260.40">
    <property type="entry name" value="lambda repressor-like DNA-binding domains"/>
    <property type="match status" value="1"/>
</dbReference>
<evidence type="ECO:0000256" key="2">
    <source>
        <dbReference type="ARBA" id="ARBA00004167"/>
    </source>
</evidence>
<dbReference type="InterPro" id="IPR010982">
    <property type="entry name" value="Lambda_DNA-bd_dom_sf"/>
</dbReference>
<dbReference type="NCBIfam" id="NF001540">
    <property type="entry name" value="PRK00366.1"/>
    <property type="match status" value="1"/>
</dbReference>
<comment type="cofactor">
    <cofactor evidence="1">
        <name>[4Fe-4S] cluster</name>
        <dbReference type="ChEBI" id="CHEBI:49883"/>
    </cofactor>
</comment>
<keyword evidence="3" id="KW-0004">4Fe-4S</keyword>
<dbReference type="InterPro" id="IPR058578">
    <property type="entry name" value="IspG_TIM"/>
</dbReference>
<dbReference type="NCBIfam" id="TIGR01352">
    <property type="entry name" value="tonB_Cterm"/>
    <property type="match status" value="1"/>
</dbReference>
<dbReference type="Pfam" id="PF03544">
    <property type="entry name" value="TonB_C"/>
    <property type="match status" value="1"/>
</dbReference>
<sequence>MEDARARRQASDLPGADYETVGAHLHAVREASGLTLHEAASRIHIKEAHLAAIEQMNVEELPPRPYAIGFVKTYAEFLDLDSDEVVSRFKEEAGYAAPQPVSVEKFEAQEVKAHDEDKDLSLIAVVAIMVFIIWCAWQITRPNEVKKLGANNQASSVEDAGAADAISQPGISVVDPELLTAAQDIVEARNIERVDPVYPRRCASAASSVETVVVTFNITADGRVAGERIAQTSNACLDDAALNAIRRWRFEPRTVDGKAMSVRPWRDIERRKCRQIHVGNVPVGGDAPIAVQSMTNTLTSDAQATIRQINEIAEAGADIVRVSCPDVESTAAMKEITKASPVPIVADIHFHYKRGIEAAIGGAACLRINPGNIGSEERVKEVIKAAKDHGCSMRIGVNGGSLEKDLLEKYGEPCPEAMVESALDHAKILQDNDFHEFKISVKASDVFLTVAAYHALAEAIDCPLHLGVTEAGGLRIGSVKSAIGMGNLLWAGIGDTIRVSLSADPVEEIKAGFDILKSLNLRHRGVNVISCPSCARQGFNVIETVETLEQRLAHITTPMTLSVIGCVVNGPGEARETDIGFTGGGAGKEHGMIYLDGEVDHRIDNTELVDHLVELVEKRAAEIQAEEAKQSVAAE</sequence>
<dbReference type="SUPFAM" id="SSF74653">
    <property type="entry name" value="TolA/TonB C-terminal domain"/>
    <property type="match status" value="1"/>
</dbReference>
<dbReference type="InterPro" id="IPR058579">
    <property type="entry name" value="IspG_C"/>
</dbReference>
<accession>A0ABP0LK53</accession>
<keyword evidence="10 12" id="KW-0472">Membrane</keyword>
<evidence type="ECO:0000256" key="3">
    <source>
        <dbReference type="ARBA" id="ARBA00022485"/>
    </source>
</evidence>
<gene>
    <name evidence="14" type="ORF">SCF082_LOCUS23158</name>
</gene>
<dbReference type="InterPro" id="IPR037682">
    <property type="entry name" value="TonB_C"/>
</dbReference>
<feature type="domain" description="HTH cro/C1-type" evidence="13">
    <location>
        <begin position="24"/>
        <end position="85"/>
    </location>
</feature>
<dbReference type="PANTHER" id="PTHR30454:SF0">
    <property type="entry name" value="4-HYDROXY-3-METHYLBUT-2-EN-1-YL DIPHOSPHATE SYNTHASE (FERREDOXIN), CHLOROPLASTIC"/>
    <property type="match status" value="1"/>
</dbReference>
<keyword evidence="9" id="KW-0411">Iron-sulfur</keyword>
<dbReference type="InterPro" id="IPR006260">
    <property type="entry name" value="TonB/TolA_C"/>
</dbReference>
<dbReference type="Pfam" id="PF04551">
    <property type="entry name" value="GcpE"/>
    <property type="match status" value="1"/>
</dbReference>
<dbReference type="InterPro" id="IPR001387">
    <property type="entry name" value="Cro/C1-type_HTH"/>
</dbReference>
<dbReference type="Gene3D" id="3.20.20.20">
    <property type="entry name" value="Dihydropteroate synthase-like"/>
    <property type="match status" value="1"/>
</dbReference>
<dbReference type="SUPFAM" id="SSF56014">
    <property type="entry name" value="Nitrite and sulphite reductase 4Fe-4S domain-like"/>
    <property type="match status" value="1"/>
</dbReference>
<dbReference type="PANTHER" id="PTHR30454">
    <property type="entry name" value="4-HYDROXY-3-METHYLBUT-2-EN-1-YL DIPHOSPHATE SYNTHASE"/>
    <property type="match status" value="1"/>
</dbReference>
<evidence type="ECO:0000256" key="6">
    <source>
        <dbReference type="ARBA" id="ARBA00022989"/>
    </source>
</evidence>
<protein>
    <submittedName>
        <fullName evidence="14">4-hydroxy-3-methylbut-2-en-1-yl diphosphate synthase (Flavodoxin) (1-hydroxy-2-methyl-2-(E)-butenyl 4-diphosphate synthase)</fullName>
    </submittedName>
</protein>
<dbReference type="EMBL" id="CAXAMM010016668">
    <property type="protein sequence ID" value="CAK9039566.1"/>
    <property type="molecule type" value="Genomic_DNA"/>
</dbReference>
<dbReference type="Pfam" id="PF26540">
    <property type="entry name" value="GcpE_C"/>
    <property type="match status" value="1"/>
</dbReference>
<dbReference type="HAMAP" id="MF_00159">
    <property type="entry name" value="IspG"/>
    <property type="match status" value="1"/>
</dbReference>
<dbReference type="InterPro" id="IPR045854">
    <property type="entry name" value="NO2/SO3_Rdtase_4Fe4S_sf"/>
</dbReference>
<comment type="caution">
    <text evidence="14">The sequence shown here is derived from an EMBL/GenBank/DDBJ whole genome shotgun (WGS) entry which is preliminary data.</text>
</comment>